<evidence type="ECO:0000256" key="1">
    <source>
        <dbReference type="SAM" id="MobiDB-lite"/>
    </source>
</evidence>
<organism evidence="3 4">
    <name type="scientific">Legionella resiliens</name>
    <dbReference type="NCBI Taxonomy" id="2905958"/>
    <lineage>
        <taxon>Bacteria</taxon>
        <taxon>Pseudomonadati</taxon>
        <taxon>Pseudomonadota</taxon>
        <taxon>Gammaproteobacteria</taxon>
        <taxon>Legionellales</taxon>
        <taxon>Legionellaceae</taxon>
        <taxon>Legionella</taxon>
    </lineage>
</organism>
<reference evidence="3 4" key="1">
    <citation type="journal article" date="2024" name="Pathogens">
        <title>Characterization of a Novel Species of Legionella Isolated from a Healthcare Facility: Legionella resiliens sp. nov.</title>
        <authorList>
            <person name="Cristino S."/>
            <person name="Pascale M.R."/>
            <person name="Marino F."/>
            <person name="Derelitto C."/>
            <person name="Salaris S."/>
            <person name="Orsini M."/>
            <person name="Squarzoni S."/>
            <person name="Grottola A."/>
            <person name="Girolamini L."/>
        </authorList>
    </citation>
    <scope>NUCLEOTIDE SEQUENCE [LARGE SCALE GENOMIC DNA]</scope>
    <source>
        <strain evidence="3 4">8cVS16</strain>
    </source>
</reference>
<comment type="caution">
    <text evidence="3">The sequence shown here is derived from an EMBL/GenBank/DDBJ whole genome shotgun (WGS) entry which is preliminary data.</text>
</comment>
<protein>
    <submittedName>
        <fullName evidence="3">Uncharacterized protein</fullName>
    </submittedName>
</protein>
<name>A0ABS8X0F0_9GAMM</name>
<feature type="signal peptide" evidence="2">
    <location>
        <begin position="1"/>
        <end position="24"/>
    </location>
</feature>
<feature type="chain" id="PRO_5046230450" evidence="2">
    <location>
        <begin position="25"/>
        <end position="48"/>
    </location>
</feature>
<evidence type="ECO:0000313" key="3">
    <source>
        <dbReference type="EMBL" id="MCE3530895.1"/>
    </source>
</evidence>
<dbReference type="EMBL" id="JAJTND010000001">
    <property type="protein sequence ID" value="MCE3530895.1"/>
    <property type="molecule type" value="Genomic_DNA"/>
</dbReference>
<keyword evidence="4" id="KW-1185">Reference proteome</keyword>
<dbReference type="PROSITE" id="PS51257">
    <property type="entry name" value="PROKAR_LIPOPROTEIN"/>
    <property type="match status" value="1"/>
</dbReference>
<proteinExistence type="predicted"/>
<dbReference type="RefSeq" id="WP_182350843.1">
    <property type="nucleotide sequence ID" value="NZ_JAJSPM010000001.1"/>
</dbReference>
<evidence type="ECO:0000313" key="4">
    <source>
        <dbReference type="Proteomes" id="UP001320170"/>
    </source>
</evidence>
<evidence type="ECO:0000256" key="2">
    <source>
        <dbReference type="SAM" id="SignalP"/>
    </source>
</evidence>
<accession>A0ABS8X0F0</accession>
<gene>
    <name evidence="3" type="ORF">LXO92_00715</name>
</gene>
<feature type="region of interest" description="Disordered" evidence="1">
    <location>
        <begin position="28"/>
        <end position="48"/>
    </location>
</feature>
<sequence>MMTRQLFRKILTIFYLWAAVISLASCTKAANSDPQIGEEYGTNEPGWR</sequence>
<dbReference type="Proteomes" id="UP001320170">
    <property type="component" value="Unassembled WGS sequence"/>
</dbReference>
<keyword evidence="2" id="KW-0732">Signal</keyword>